<dbReference type="OrthoDB" id="1737455at2"/>
<reference evidence="2" key="1">
    <citation type="submission" date="2014-07" db="EMBL/GenBank/DDBJ databases">
        <authorList>
            <person name="Wibberg D."/>
        </authorList>
    </citation>
    <scope>NUCLEOTIDE SEQUENCE [LARGE SCALE GENOMIC DNA]</scope>
    <source>
        <strain evidence="2">DG5</strain>
    </source>
</reference>
<dbReference type="Gene3D" id="3.40.50.11350">
    <property type="match status" value="1"/>
</dbReference>
<dbReference type="STRING" id="29343.CCDG5_2012"/>
<dbReference type="GO" id="GO:0016757">
    <property type="term" value="F:glycosyltransferase activity"/>
    <property type="evidence" value="ECO:0007669"/>
    <property type="project" value="UniProtKB-KW"/>
</dbReference>
<organism evidence="1 2">
    <name type="scientific">[Clostridium] cellulosi</name>
    <dbReference type="NCBI Taxonomy" id="29343"/>
    <lineage>
        <taxon>Bacteria</taxon>
        <taxon>Bacillati</taxon>
        <taxon>Bacillota</taxon>
        <taxon>Clostridia</taxon>
        <taxon>Eubacteriales</taxon>
        <taxon>Oscillospiraceae</taxon>
        <taxon>Oscillospiraceae incertae sedis</taxon>
    </lineage>
</organism>
<accession>A0A078KVC4</accession>
<keyword evidence="1" id="KW-0328">Glycosyltransferase</keyword>
<protein>
    <submittedName>
        <fullName evidence="1">GDP-fucose protein O-fucosyltransferase</fullName>
    </submittedName>
</protein>
<dbReference type="AlphaFoldDB" id="A0A078KVC4"/>
<dbReference type="HOGENOM" id="CLU_871090_0_0_9"/>
<dbReference type="EMBL" id="LM995447">
    <property type="protein sequence ID" value="CDZ25104.1"/>
    <property type="molecule type" value="Genomic_DNA"/>
</dbReference>
<evidence type="ECO:0000313" key="2">
    <source>
        <dbReference type="Proteomes" id="UP000032431"/>
    </source>
</evidence>
<dbReference type="PATRIC" id="fig|29343.3.peg.2136"/>
<evidence type="ECO:0000313" key="1">
    <source>
        <dbReference type="EMBL" id="CDZ25104.1"/>
    </source>
</evidence>
<dbReference type="KEGG" id="ccel:CCDG5_2012"/>
<dbReference type="CDD" id="cd11296">
    <property type="entry name" value="O-FucT_like"/>
    <property type="match status" value="1"/>
</dbReference>
<dbReference type="Proteomes" id="UP000032431">
    <property type="component" value="Chromosome I"/>
</dbReference>
<keyword evidence="2" id="KW-1185">Reference proteome</keyword>
<proteinExistence type="predicted"/>
<name>A0A078KVC4_9FIRM</name>
<keyword evidence="1" id="KW-0808">Transferase</keyword>
<sequence>MPSDKFLLIKAWSYILWNDVEHVLSQLLIAELTGRTPVVYWPTYCLHNGFINTNGFELYFEPVSEYSIFDVAKSEYTYYPPVWDEDNLLMDDPDRDKLVYRNIGDILSRKENVVVGDVYFDLYDLIPYIKKDNPAYGMTVNQIYSYLFHKYIRLKQDIIAEINGFYRSWLSDEGPVLAVHVCAPEKDYEYNAESGRVEGSRFYPKGYQNSKDDKLQTRFKIPLFWRKREILKANAPYHGEIKKYVDKYDIKKIFLVTNSQAVLNEYKQKYGSMIVATKSKRAEEDEKVKYLDSYIVKRRAGIDILKDTYLASMCDFFIGNDFSSLSHAVTIMKDWPEGNAKLLYWEYRRKKYPINADIITIQKRNSPFAKAKKLFNKLLKR</sequence>
<gene>
    <name evidence="1" type="ORF">CCDG5_2012</name>
</gene>